<evidence type="ECO:0000256" key="5">
    <source>
        <dbReference type="PIRSR" id="PIRSR000524-50"/>
    </source>
</evidence>
<dbReference type="InterPro" id="IPR024169">
    <property type="entry name" value="SP_NH2Trfase/AEP_transaminase"/>
</dbReference>
<evidence type="ECO:0000256" key="3">
    <source>
        <dbReference type="ARBA" id="ARBA00022898"/>
    </source>
</evidence>
<reference evidence="7 8" key="1">
    <citation type="submission" date="2019-02" db="EMBL/GenBank/DDBJ databases">
        <title>Deep-cultivation of Planctomycetes and their phenomic and genomic characterization uncovers novel biology.</title>
        <authorList>
            <person name="Wiegand S."/>
            <person name="Jogler M."/>
            <person name="Boedeker C."/>
            <person name="Pinto D."/>
            <person name="Vollmers J."/>
            <person name="Rivas-Marin E."/>
            <person name="Kohn T."/>
            <person name="Peeters S.H."/>
            <person name="Heuer A."/>
            <person name="Rast P."/>
            <person name="Oberbeckmann S."/>
            <person name="Bunk B."/>
            <person name="Jeske O."/>
            <person name="Meyerdierks A."/>
            <person name="Storesund J.E."/>
            <person name="Kallscheuer N."/>
            <person name="Luecker S."/>
            <person name="Lage O.M."/>
            <person name="Pohl T."/>
            <person name="Merkel B.J."/>
            <person name="Hornburger P."/>
            <person name="Mueller R.-W."/>
            <person name="Bruemmer F."/>
            <person name="Labrenz M."/>
            <person name="Spormann A.M."/>
            <person name="Op den Camp H."/>
            <person name="Overmann J."/>
            <person name="Amann R."/>
            <person name="Jetten M.S.M."/>
            <person name="Mascher T."/>
            <person name="Medema M.H."/>
            <person name="Devos D.P."/>
            <person name="Kaster A.-K."/>
            <person name="Ovreas L."/>
            <person name="Rohde M."/>
            <person name="Galperin M.Y."/>
            <person name="Jogler C."/>
        </authorList>
    </citation>
    <scope>NUCLEOTIDE SEQUENCE [LARGE SCALE GENOMIC DNA]</scope>
    <source>
        <strain evidence="7 8">Pla163</strain>
    </source>
</reference>
<feature type="domain" description="Aminotransferase class V" evidence="6">
    <location>
        <begin position="87"/>
        <end position="235"/>
    </location>
</feature>
<feature type="binding site" evidence="4">
    <location>
        <position position="345"/>
    </location>
    <ligand>
        <name>substrate</name>
    </ligand>
</feature>
<dbReference type="InterPro" id="IPR015424">
    <property type="entry name" value="PyrdxlP-dep_Trfase"/>
</dbReference>
<dbReference type="Gene3D" id="3.90.1150.10">
    <property type="entry name" value="Aspartate Aminotransferase, domain 1"/>
    <property type="match status" value="1"/>
</dbReference>
<keyword evidence="3 5" id="KW-0663">Pyridoxal phosphate</keyword>
<accession>A0A518D125</accession>
<evidence type="ECO:0000313" key="7">
    <source>
        <dbReference type="EMBL" id="QDU85192.1"/>
    </source>
</evidence>
<evidence type="ECO:0000256" key="2">
    <source>
        <dbReference type="ARBA" id="ARBA00009236"/>
    </source>
</evidence>
<dbReference type="PIRSF" id="PIRSF000524">
    <property type="entry name" value="SPT"/>
    <property type="match status" value="1"/>
</dbReference>
<comment type="similarity">
    <text evidence="2">Belongs to the class-V pyridoxal-phosphate-dependent aminotransferase family.</text>
</comment>
<sequence length="372" mass="39671">MTILWIPGPVQVRDEILDAQALPMIGHRAPEMAELIERIDPHLPHLFGFDPANGARAGVASGSASSLMEAALHGCGQRVLSVVGGAFAKRWYEIARTLGKHTHALEVVWGHAPDTETVLATIDREGPFDAVTVVANETSTGVVTPLGPLAAALRENSPETHLLADCVTLAAGQPVDLDALGIDFALTGSQKALALPPGLALCAASARYQERARGLERRSWYLDPLRVLDGQEQRKTPTTPAISLYQALALQLEQISVGLLEGGASTPAEGWSKRFARHLRLRDRTIAWAAEHDLCPFPARAEWNSATVSCIAASNLDVAAFAKHLDESGFKISNGYGDLKGKTFRIGHMGDHTDAGLEDLLAAASTAIAAQR</sequence>
<evidence type="ECO:0000256" key="4">
    <source>
        <dbReference type="PIRSR" id="PIRSR000524-1"/>
    </source>
</evidence>
<dbReference type="InterPro" id="IPR015421">
    <property type="entry name" value="PyrdxlP-dep_Trfase_major"/>
</dbReference>
<dbReference type="Pfam" id="PF00266">
    <property type="entry name" value="Aminotran_5"/>
    <property type="match status" value="1"/>
</dbReference>
<dbReference type="GO" id="GO:0016491">
    <property type="term" value="F:oxidoreductase activity"/>
    <property type="evidence" value="ECO:0007669"/>
    <property type="project" value="UniProtKB-KW"/>
</dbReference>
<dbReference type="RefSeq" id="WP_145188099.1">
    <property type="nucleotide sequence ID" value="NZ_CP036290.1"/>
</dbReference>
<name>A0A518D125_9BACT</name>
<dbReference type="AlphaFoldDB" id="A0A518D125"/>
<dbReference type="GO" id="GO:0004760">
    <property type="term" value="F:L-serine-pyruvate transaminase activity"/>
    <property type="evidence" value="ECO:0007669"/>
    <property type="project" value="TreeGrafter"/>
</dbReference>
<dbReference type="InterPro" id="IPR015422">
    <property type="entry name" value="PyrdxlP-dep_Trfase_small"/>
</dbReference>
<keyword evidence="7" id="KW-0560">Oxidoreductase</keyword>
<dbReference type="Gene3D" id="3.40.640.10">
    <property type="entry name" value="Type I PLP-dependent aspartate aminotransferase-like (Major domain)"/>
    <property type="match status" value="1"/>
</dbReference>
<dbReference type="GO" id="GO:0008453">
    <property type="term" value="F:alanine-glyoxylate transaminase activity"/>
    <property type="evidence" value="ECO:0007669"/>
    <property type="project" value="TreeGrafter"/>
</dbReference>
<dbReference type="OrthoDB" id="389074at2"/>
<dbReference type="InterPro" id="IPR000192">
    <property type="entry name" value="Aminotrans_V_dom"/>
</dbReference>
<protein>
    <submittedName>
        <fullName evidence="7">Soluble hydrogenase 42 kDa subunit</fullName>
        <ecNumber evidence="7">1.12.-.-</ecNumber>
    </submittedName>
</protein>
<evidence type="ECO:0000256" key="1">
    <source>
        <dbReference type="ARBA" id="ARBA00001933"/>
    </source>
</evidence>
<gene>
    <name evidence="7" type="ORF">Pla163_23200</name>
</gene>
<feature type="modified residue" description="N6-(pyridoxal phosphate)lysine" evidence="5">
    <location>
        <position position="191"/>
    </location>
</feature>
<dbReference type="SUPFAM" id="SSF53383">
    <property type="entry name" value="PLP-dependent transferases"/>
    <property type="match status" value="1"/>
</dbReference>
<dbReference type="PANTHER" id="PTHR21152:SF40">
    <property type="entry name" value="ALANINE--GLYOXYLATE AMINOTRANSFERASE"/>
    <property type="match status" value="1"/>
</dbReference>
<dbReference type="GO" id="GO:0019265">
    <property type="term" value="P:glycine biosynthetic process, by transamination of glyoxylate"/>
    <property type="evidence" value="ECO:0007669"/>
    <property type="project" value="TreeGrafter"/>
</dbReference>
<evidence type="ECO:0000313" key="8">
    <source>
        <dbReference type="Proteomes" id="UP000319342"/>
    </source>
</evidence>
<dbReference type="PANTHER" id="PTHR21152">
    <property type="entry name" value="AMINOTRANSFERASE CLASS V"/>
    <property type="match status" value="1"/>
</dbReference>
<organism evidence="7 8">
    <name type="scientific">Rohdeia mirabilis</name>
    <dbReference type="NCBI Taxonomy" id="2528008"/>
    <lineage>
        <taxon>Bacteria</taxon>
        <taxon>Pseudomonadati</taxon>
        <taxon>Planctomycetota</taxon>
        <taxon>Planctomycetia</taxon>
        <taxon>Planctomycetia incertae sedis</taxon>
        <taxon>Rohdeia</taxon>
    </lineage>
</organism>
<evidence type="ECO:0000259" key="6">
    <source>
        <dbReference type="Pfam" id="PF00266"/>
    </source>
</evidence>
<dbReference type="EC" id="1.12.-.-" evidence="7"/>
<keyword evidence="8" id="KW-1185">Reference proteome</keyword>
<dbReference type="Proteomes" id="UP000319342">
    <property type="component" value="Chromosome"/>
</dbReference>
<dbReference type="EMBL" id="CP036290">
    <property type="protein sequence ID" value="QDU85192.1"/>
    <property type="molecule type" value="Genomic_DNA"/>
</dbReference>
<proteinExistence type="inferred from homology"/>
<comment type="cofactor">
    <cofactor evidence="1 5">
        <name>pyridoxal 5'-phosphate</name>
        <dbReference type="ChEBI" id="CHEBI:597326"/>
    </cofactor>
</comment>